<gene>
    <name evidence="7" type="ORF">Fcan01_00060</name>
</gene>
<dbReference type="AlphaFoldDB" id="A0A226F6G2"/>
<dbReference type="PANTHER" id="PTHR43142:SF1">
    <property type="entry name" value="CARBOXYLIC ESTER HYDROLASE"/>
    <property type="match status" value="1"/>
</dbReference>
<dbReference type="SUPFAM" id="SSF53474">
    <property type="entry name" value="alpha/beta-Hydrolases"/>
    <property type="match status" value="1"/>
</dbReference>
<keyword evidence="5" id="KW-0732">Signal</keyword>
<keyword evidence="3 5" id="KW-0378">Hydrolase</keyword>
<dbReference type="EMBL" id="LNIX01000001">
    <property type="protein sequence ID" value="OXA64791.1"/>
    <property type="molecule type" value="Genomic_DNA"/>
</dbReference>
<evidence type="ECO:0000256" key="5">
    <source>
        <dbReference type="RuleBase" id="RU361235"/>
    </source>
</evidence>
<accession>A0A226F6G2</accession>
<dbReference type="InterPro" id="IPR029058">
    <property type="entry name" value="AB_hydrolase_fold"/>
</dbReference>
<name>A0A226F6G2_FOLCA</name>
<dbReference type="Gene3D" id="3.40.50.1820">
    <property type="entry name" value="alpha/beta hydrolase"/>
    <property type="match status" value="2"/>
</dbReference>
<dbReference type="Proteomes" id="UP000198287">
    <property type="component" value="Unassembled WGS sequence"/>
</dbReference>
<organism evidence="7 8">
    <name type="scientific">Folsomia candida</name>
    <name type="common">Springtail</name>
    <dbReference type="NCBI Taxonomy" id="158441"/>
    <lineage>
        <taxon>Eukaryota</taxon>
        <taxon>Metazoa</taxon>
        <taxon>Ecdysozoa</taxon>
        <taxon>Arthropoda</taxon>
        <taxon>Hexapoda</taxon>
        <taxon>Collembola</taxon>
        <taxon>Entomobryomorpha</taxon>
        <taxon>Isotomoidea</taxon>
        <taxon>Isotomidae</taxon>
        <taxon>Proisotominae</taxon>
        <taxon>Folsomia</taxon>
    </lineage>
</organism>
<protein>
    <recommendedName>
        <fullName evidence="5">Carboxylic ester hydrolase</fullName>
        <ecNumber evidence="5">3.1.1.-</ecNumber>
    </recommendedName>
</protein>
<evidence type="ECO:0000313" key="8">
    <source>
        <dbReference type="Proteomes" id="UP000198287"/>
    </source>
</evidence>
<reference evidence="7 8" key="1">
    <citation type="submission" date="2015-12" db="EMBL/GenBank/DDBJ databases">
        <title>The genome of Folsomia candida.</title>
        <authorList>
            <person name="Faddeeva A."/>
            <person name="Derks M.F."/>
            <person name="Anvar Y."/>
            <person name="Smit S."/>
            <person name="Van Straalen N."/>
            <person name="Roelofs D."/>
        </authorList>
    </citation>
    <scope>NUCLEOTIDE SEQUENCE [LARGE SCALE GENOMIC DNA]</scope>
    <source>
        <strain evidence="7 8">VU population</strain>
        <tissue evidence="7">Whole body</tissue>
    </source>
</reference>
<evidence type="ECO:0000256" key="1">
    <source>
        <dbReference type="ARBA" id="ARBA00005964"/>
    </source>
</evidence>
<dbReference type="OrthoDB" id="19653at2759"/>
<evidence type="ECO:0000259" key="6">
    <source>
        <dbReference type="Pfam" id="PF00135"/>
    </source>
</evidence>
<evidence type="ECO:0000256" key="2">
    <source>
        <dbReference type="ARBA" id="ARBA00022487"/>
    </source>
</evidence>
<dbReference type="InterPro" id="IPR002018">
    <property type="entry name" value="CarbesteraseB"/>
</dbReference>
<evidence type="ECO:0000256" key="4">
    <source>
        <dbReference type="ARBA" id="ARBA00023180"/>
    </source>
</evidence>
<feature type="signal peptide" evidence="5">
    <location>
        <begin position="1"/>
        <end position="19"/>
    </location>
</feature>
<dbReference type="GO" id="GO:0052689">
    <property type="term" value="F:carboxylic ester hydrolase activity"/>
    <property type="evidence" value="ECO:0007669"/>
    <property type="project" value="UniProtKB-KW"/>
</dbReference>
<proteinExistence type="inferred from homology"/>
<feature type="domain" description="Carboxylesterase type B" evidence="6">
    <location>
        <begin position="119"/>
        <end position="290"/>
    </location>
</feature>
<keyword evidence="8" id="KW-1185">Reference proteome</keyword>
<dbReference type="PANTHER" id="PTHR43142">
    <property type="entry name" value="CARBOXYLIC ESTER HYDROLASE"/>
    <property type="match status" value="1"/>
</dbReference>
<keyword evidence="2" id="KW-0719">Serine esterase</keyword>
<evidence type="ECO:0000256" key="3">
    <source>
        <dbReference type="ARBA" id="ARBA00022801"/>
    </source>
</evidence>
<dbReference type="InterPro" id="IPR019826">
    <property type="entry name" value="Carboxylesterase_B_AS"/>
</dbReference>
<comment type="caution">
    <text evidence="7">The sequence shown here is derived from an EMBL/GenBank/DDBJ whole genome shotgun (WGS) entry which is preliminary data.</text>
</comment>
<dbReference type="OMA" id="HSASAKM"/>
<dbReference type="EC" id="3.1.1.-" evidence="5"/>
<dbReference type="Pfam" id="PF00135">
    <property type="entry name" value="COesterase"/>
    <property type="match status" value="1"/>
</dbReference>
<comment type="similarity">
    <text evidence="1 5">Belongs to the type-B carboxylesterase/lipase family.</text>
</comment>
<sequence>MISKTVLILAIYFAHSVFGESVTLSQGVVKGFQAKSRSSKDYHGFKGIPYGKFEKRFDISKPAGNWSGVFDATLDYEGCLDIGLLGAPSGVEDCLKLDVYTPNHSASAKMPVLVWIYGGPLGFLNAGVASARGNQGLKDQVLGLKWIQENIENFGGNKDRVTIFGESAGAISVALHVASPMAKGLFHSAIAQSGTAVQTFISVYWGRGVDQAVKLAQANNCPTSNKEYMVECLQHLDPKILGKSSLKMDDFGFLADSGFTTPSIETYSDGADDPNVYLAENPLDVFKAGRNFETCPWSNWEPISGENFYESKYFEIGDSLDVKKLPAEWKELDEFWDSLKLKEMGGKWTS</sequence>
<feature type="chain" id="PRO_5011825470" description="Carboxylic ester hydrolase" evidence="5">
    <location>
        <begin position="20"/>
        <end position="350"/>
    </location>
</feature>
<dbReference type="PROSITE" id="PS00122">
    <property type="entry name" value="CARBOXYLESTERASE_B_1"/>
    <property type="match status" value="1"/>
</dbReference>
<dbReference type="STRING" id="158441.A0A226F6G2"/>
<keyword evidence="4" id="KW-0325">Glycoprotein</keyword>
<evidence type="ECO:0000313" key="7">
    <source>
        <dbReference type="EMBL" id="OXA64791.1"/>
    </source>
</evidence>